<feature type="region of interest" description="Disordered" evidence="1">
    <location>
        <begin position="50"/>
        <end position="94"/>
    </location>
</feature>
<evidence type="ECO:0000313" key="2">
    <source>
        <dbReference type="EMBL" id="CED84669.1"/>
    </source>
</evidence>
<sequence length="225" mass="25350">MSNSFKSYVGRTSSVGTSSKPTRKTPSRKTAEKDSFKSLIFEEDIETESVDHRKKNTFEKRKRKRREDAVVEEPDSFDESDKQMETDEEQGHTGEISEGVAGSQIDLVRLSEEFRARRANKSAVLRDSYTTKVVAPIINARQSVLSQWEKMDAQMAERMDCLRMTLAPTQLDVSIYSSLGAQRELASQTLCSAYERCTRQLVPEVLGLADDDLNSCKPTISPVLI</sequence>
<reference evidence="2" key="1">
    <citation type="submission" date="2014-08" db="EMBL/GenBank/DDBJ databases">
        <authorList>
            <person name="Sharma Rahul"/>
            <person name="Thines Marco"/>
        </authorList>
    </citation>
    <scope>NUCLEOTIDE SEQUENCE</scope>
</reference>
<feature type="compositionally biased region" description="Basic residues" evidence="1">
    <location>
        <begin position="52"/>
        <end position="65"/>
    </location>
</feature>
<accession>A0A0F7SV86</accession>
<feature type="region of interest" description="Disordered" evidence="1">
    <location>
        <begin position="1"/>
        <end position="36"/>
    </location>
</feature>
<organism evidence="2">
    <name type="scientific">Phaffia rhodozyma</name>
    <name type="common">Yeast</name>
    <name type="synonym">Xanthophyllomyces dendrorhous</name>
    <dbReference type="NCBI Taxonomy" id="264483"/>
    <lineage>
        <taxon>Eukaryota</taxon>
        <taxon>Fungi</taxon>
        <taxon>Dikarya</taxon>
        <taxon>Basidiomycota</taxon>
        <taxon>Agaricomycotina</taxon>
        <taxon>Tremellomycetes</taxon>
        <taxon>Cystofilobasidiales</taxon>
        <taxon>Mrakiaceae</taxon>
        <taxon>Phaffia</taxon>
    </lineage>
</organism>
<feature type="compositionally biased region" description="Polar residues" evidence="1">
    <location>
        <begin position="1"/>
        <end position="20"/>
    </location>
</feature>
<dbReference type="AlphaFoldDB" id="A0A0F7SV86"/>
<proteinExistence type="predicted"/>
<dbReference type="EMBL" id="LN483166">
    <property type="protein sequence ID" value="CED84669.1"/>
    <property type="molecule type" value="Genomic_DNA"/>
</dbReference>
<feature type="compositionally biased region" description="Basic and acidic residues" evidence="1">
    <location>
        <begin position="79"/>
        <end position="92"/>
    </location>
</feature>
<protein>
    <submittedName>
        <fullName evidence="2">Uncharacterized protein</fullName>
    </submittedName>
</protein>
<evidence type="ECO:0000256" key="1">
    <source>
        <dbReference type="SAM" id="MobiDB-lite"/>
    </source>
</evidence>
<name>A0A0F7SV86_PHARH</name>